<organism evidence="1 2">
    <name type="scientific">Blastococcus mobilis</name>
    <dbReference type="NCBI Taxonomy" id="1938746"/>
    <lineage>
        <taxon>Bacteria</taxon>
        <taxon>Bacillati</taxon>
        <taxon>Actinomycetota</taxon>
        <taxon>Actinomycetes</taxon>
        <taxon>Geodermatophilales</taxon>
        <taxon>Geodermatophilaceae</taxon>
        <taxon>Blastococcus</taxon>
    </lineage>
</organism>
<sequence length="88" mass="9620">MTTPTMTPFQTETWRLLSNAEMQAAEAAQLTGADALELFADAANHIYAVERSLRGAFGDTITDADEATVTEWLTVTRMTVLHFLADLA</sequence>
<dbReference type="Proteomes" id="UP000198403">
    <property type="component" value="Unassembled WGS sequence"/>
</dbReference>
<reference evidence="1 2" key="1">
    <citation type="submission" date="2017-06" db="EMBL/GenBank/DDBJ databases">
        <authorList>
            <person name="Kim H.J."/>
            <person name="Triplett B.A."/>
        </authorList>
    </citation>
    <scope>NUCLEOTIDE SEQUENCE [LARGE SCALE GENOMIC DNA]</scope>
    <source>
        <strain evidence="1 2">DSM 44272</strain>
    </source>
</reference>
<name>A0A238ZSV9_9ACTN</name>
<dbReference type="RefSeq" id="WP_089338543.1">
    <property type="nucleotide sequence ID" value="NZ_FZNO01000032.1"/>
</dbReference>
<proteinExistence type="predicted"/>
<evidence type="ECO:0000313" key="2">
    <source>
        <dbReference type="Proteomes" id="UP000198403"/>
    </source>
</evidence>
<protein>
    <submittedName>
        <fullName evidence="1">Uncharacterized protein</fullName>
    </submittedName>
</protein>
<dbReference type="EMBL" id="FZNO01000032">
    <property type="protein sequence ID" value="SNR85763.1"/>
    <property type="molecule type" value="Genomic_DNA"/>
</dbReference>
<keyword evidence="2" id="KW-1185">Reference proteome</keyword>
<evidence type="ECO:0000313" key="1">
    <source>
        <dbReference type="EMBL" id="SNR85763.1"/>
    </source>
</evidence>
<dbReference type="AlphaFoldDB" id="A0A238ZSV9"/>
<accession>A0A238ZSV9</accession>
<gene>
    <name evidence="1" type="ORF">SAMN06272737_1325</name>
</gene>